<feature type="region of interest" description="Disordered" evidence="1">
    <location>
        <begin position="103"/>
        <end position="154"/>
    </location>
</feature>
<comment type="caution">
    <text evidence="2">The sequence shown here is derived from an EMBL/GenBank/DDBJ whole genome shotgun (WGS) entry which is preliminary data.</text>
</comment>
<accession>A0ABD0YYI5</accession>
<dbReference type="Proteomes" id="UP001558652">
    <property type="component" value="Unassembled WGS sequence"/>
</dbReference>
<dbReference type="AlphaFoldDB" id="A0ABD0YYI5"/>
<proteinExistence type="predicted"/>
<keyword evidence="3" id="KW-1185">Reference proteome</keyword>
<feature type="compositionally biased region" description="Acidic residues" evidence="1">
    <location>
        <begin position="103"/>
        <end position="117"/>
    </location>
</feature>
<protein>
    <submittedName>
        <fullName evidence="2">Uncharacterized protein</fullName>
    </submittedName>
</protein>
<name>A0ABD0YYI5_9HEMI</name>
<feature type="compositionally biased region" description="Gly residues" evidence="1">
    <location>
        <begin position="118"/>
        <end position="127"/>
    </location>
</feature>
<evidence type="ECO:0000256" key="1">
    <source>
        <dbReference type="SAM" id="MobiDB-lite"/>
    </source>
</evidence>
<evidence type="ECO:0000313" key="2">
    <source>
        <dbReference type="EMBL" id="KAL1140766.1"/>
    </source>
</evidence>
<dbReference type="EMBL" id="JBFDAA010000001">
    <property type="protein sequence ID" value="KAL1140766.1"/>
    <property type="molecule type" value="Genomic_DNA"/>
</dbReference>
<organism evidence="2 3">
    <name type="scientific">Ranatra chinensis</name>
    <dbReference type="NCBI Taxonomy" id="642074"/>
    <lineage>
        <taxon>Eukaryota</taxon>
        <taxon>Metazoa</taxon>
        <taxon>Ecdysozoa</taxon>
        <taxon>Arthropoda</taxon>
        <taxon>Hexapoda</taxon>
        <taxon>Insecta</taxon>
        <taxon>Pterygota</taxon>
        <taxon>Neoptera</taxon>
        <taxon>Paraneoptera</taxon>
        <taxon>Hemiptera</taxon>
        <taxon>Heteroptera</taxon>
        <taxon>Panheteroptera</taxon>
        <taxon>Nepomorpha</taxon>
        <taxon>Nepidae</taxon>
        <taxon>Ranatrinae</taxon>
        <taxon>Ranatra</taxon>
    </lineage>
</organism>
<sequence length="272" mass="28551">MCGLPERSLTCSVGWSDPPSFVSSSGAPSPTTLSDMFIPPGQLTEDFNGHRLCSGGCGGGDDYYGHRDSIEIAELYARTHHSDEMHFSPIIDDDDVLYDEEDEVSDDCDGGVEDEEGGGCSVGGWSGGDVTPPASEEGCSSSVDDAGDPTVVPVDTTRHHSLADIVWQQHTNSNISNANQQQTNQSKTDGTGGPSVAVGKKLNNRFVCTSVSEEVVCQQQQRGEGGGDLLQWTAVGAQTSTKSPPTAPLVTLASANISRGFDIPSSPPSQQD</sequence>
<gene>
    <name evidence="2" type="ORF">AAG570_000696</name>
</gene>
<evidence type="ECO:0000313" key="3">
    <source>
        <dbReference type="Proteomes" id="UP001558652"/>
    </source>
</evidence>
<reference evidence="2 3" key="1">
    <citation type="submission" date="2024-07" db="EMBL/GenBank/DDBJ databases">
        <title>Chromosome-level genome assembly of the water stick insect Ranatra chinensis (Heteroptera: Nepidae).</title>
        <authorList>
            <person name="Liu X."/>
        </authorList>
    </citation>
    <scope>NUCLEOTIDE SEQUENCE [LARGE SCALE GENOMIC DNA]</scope>
    <source>
        <strain evidence="2">Cailab_2021Rc</strain>
        <tissue evidence="2">Muscle</tissue>
    </source>
</reference>